<dbReference type="SUPFAM" id="SSF52047">
    <property type="entry name" value="RNI-like"/>
    <property type="match status" value="1"/>
</dbReference>
<gene>
    <name evidence="1" type="ORF">BJ508DRAFT_365116</name>
</gene>
<dbReference type="InterPro" id="IPR032675">
    <property type="entry name" value="LRR_dom_sf"/>
</dbReference>
<keyword evidence="2" id="KW-1185">Reference proteome</keyword>
<proteinExistence type="predicted"/>
<feature type="non-terminal residue" evidence="1">
    <location>
        <position position="312"/>
    </location>
</feature>
<organism evidence="1 2">
    <name type="scientific">Ascobolus immersus RN42</name>
    <dbReference type="NCBI Taxonomy" id="1160509"/>
    <lineage>
        <taxon>Eukaryota</taxon>
        <taxon>Fungi</taxon>
        <taxon>Dikarya</taxon>
        <taxon>Ascomycota</taxon>
        <taxon>Pezizomycotina</taxon>
        <taxon>Pezizomycetes</taxon>
        <taxon>Pezizales</taxon>
        <taxon>Ascobolaceae</taxon>
        <taxon>Ascobolus</taxon>
    </lineage>
</organism>
<sequence>MFSRLPAELLYIIFGFLQDNSTHDCHFHSFPRHATETATLHALSLVDRATNQAVTPLLYRRVLPKAETVHLLVRTILEKPELGEQIHEAGLHELLLSSTDAATNFKRTYQFRTLWDCSPEIDLDPEQASILEHVHRKLRDNPTQQGTSFSPPLQGHWVRSSPLATPWMWAMILLFLTPNLKGLDLTTLNVDLEILFTAPRISIGLLSSLTTLQRSGCCHSQNGKGWVDGSRFIHEALSLQALHHLHVFRHFFTANELHLRDAAQLDLSGISNLQSLKLEHCQIDRWALLAILKRCHRLRMLDIATSNARYCI</sequence>
<accession>A0A3N4HRG1</accession>
<dbReference type="Gene3D" id="3.80.10.10">
    <property type="entry name" value="Ribonuclease Inhibitor"/>
    <property type="match status" value="1"/>
</dbReference>
<protein>
    <submittedName>
        <fullName evidence="1">Uncharacterized protein</fullName>
    </submittedName>
</protein>
<dbReference type="OrthoDB" id="3204049at2759"/>
<dbReference type="AlphaFoldDB" id="A0A3N4HRG1"/>
<evidence type="ECO:0000313" key="1">
    <source>
        <dbReference type="EMBL" id="RPA76299.1"/>
    </source>
</evidence>
<reference evidence="1 2" key="1">
    <citation type="journal article" date="2018" name="Nat. Ecol. Evol.">
        <title>Pezizomycetes genomes reveal the molecular basis of ectomycorrhizal truffle lifestyle.</title>
        <authorList>
            <person name="Murat C."/>
            <person name="Payen T."/>
            <person name="Noel B."/>
            <person name="Kuo A."/>
            <person name="Morin E."/>
            <person name="Chen J."/>
            <person name="Kohler A."/>
            <person name="Krizsan K."/>
            <person name="Balestrini R."/>
            <person name="Da Silva C."/>
            <person name="Montanini B."/>
            <person name="Hainaut M."/>
            <person name="Levati E."/>
            <person name="Barry K.W."/>
            <person name="Belfiori B."/>
            <person name="Cichocki N."/>
            <person name="Clum A."/>
            <person name="Dockter R.B."/>
            <person name="Fauchery L."/>
            <person name="Guy J."/>
            <person name="Iotti M."/>
            <person name="Le Tacon F."/>
            <person name="Lindquist E.A."/>
            <person name="Lipzen A."/>
            <person name="Malagnac F."/>
            <person name="Mello A."/>
            <person name="Molinier V."/>
            <person name="Miyauchi S."/>
            <person name="Poulain J."/>
            <person name="Riccioni C."/>
            <person name="Rubini A."/>
            <person name="Sitrit Y."/>
            <person name="Splivallo R."/>
            <person name="Traeger S."/>
            <person name="Wang M."/>
            <person name="Zifcakova L."/>
            <person name="Wipf D."/>
            <person name="Zambonelli A."/>
            <person name="Paolocci F."/>
            <person name="Nowrousian M."/>
            <person name="Ottonello S."/>
            <person name="Baldrian P."/>
            <person name="Spatafora J.W."/>
            <person name="Henrissat B."/>
            <person name="Nagy L.G."/>
            <person name="Aury J.M."/>
            <person name="Wincker P."/>
            <person name="Grigoriev I.V."/>
            <person name="Bonfante P."/>
            <person name="Martin F.M."/>
        </authorList>
    </citation>
    <scope>NUCLEOTIDE SEQUENCE [LARGE SCALE GENOMIC DNA]</scope>
    <source>
        <strain evidence="1 2">RN42</strain>
    </source>
</reference>
<dbReference type="Proteomes" id="UP000275078">
    <property type="component" value="Unassembled WGS sequence"/>
</dbReference>
<dbReference type="EMBL" id="ML119747">
    <property type="protein sequence ID" value="RPA76299.1"/>
    <property type="molecule type" value="Genomic_DNA"/>
</dbReference>
<evidence type="ECO:0000313" key="2">
    <source>
        <dbReference type="Proteomes" id="UP000275078"/>
    </source>
</evidence>
<name>A0A3N4HRG1_ASCIM</name>